<keyword evidence="9" id="KW-0067">ATP-binding</keyword>
<evidence type="ECO:0000256" key="13">
    <source>
        <dbReference type="ARBA" id="ARBA00053015"/>
    </source>
</evidence>
<comment type="caution">
    <text evidence="19">The sequence shown here is derived from an EMBL/GenBank/DDBJ whole genome shotgun (WGS) entry which is preliminary data.</text>
</comment>
<keyword evidence="12" id="KW-0829">Tyrosine-protein kinase</keyword>
<evidence type="ECO:0000256" key="9">
    <source>
        <dbReference type="ARBA" id="ARBA00022840"/>
    </source>
</evidence>
<evidence type="ECO:0000256" key="7">
    <source>
        <dbReference type="ARBA" id="ARBA00022741"/>
    </source>
</evidence>
<dbReference type="GO" id="GO:0005886">
    <property type="term" value="C:plasma membrane"/>
    <property type="evidence" value="ECO:0007669"/>
    <property type="project" value="UniProtKB-SubCell"/>
</dbReference>
<evidence type="ECO:0000256" key="15">
    <source>
        <dbReference type="SAM" id="Phobius"/>
    </source>
</evidence>
<keyword evidence="6 15" id="KW-0812">Transmembrane</keyword>
<dbReference type="Pfam" id="PF13807">
    <property type="entry name" value="GNVR"/>
    <property type="match status" value="1"/>
</dbReference>
<dbReference type="OrthoDB" id="9808257at2"/>
<comment type="catalytic activity">
    <reaction evidence="13">
        <text>L-tyrosyl-[protein] + ATP = O-phospho-L-tyrosyl-[protein] + ADP + H(+)</text>
        <dbReference type="Rhea" id="RHEA:10596"/>
        <dbReference type="Rhea" id="RHEA-COMP:10136"/>
        <dbReference type="Rhea" id="RHEA-COMP:20101"/>
        <dbReference type="ChEBI" id="CHEBI:15378"/>
        <dbReference type="ChEBI" id="CHEBI:30616"/>
        <dbReference type="ChEBI" id="CHEBI:46858"/>
        <dbReference type="ChEBI" id="CHEBI:61978"/>
        <dbReference type="ChEBI" id="CHEBI:456216"/>
    </reaction>
</comment>
<dbReference type="SUPFAM" id="SSF52540">
    <property type="entry name" value="P-loop containing nucleoside triphosphate hydrolases"/>
    <property type="match status" value="1"/>
</dbReference>
<evidence type="ECO:0000256" key="1">
    <source>
        <dbReference type="ARBA" id="ARBA00004429"/>
    </source>
</evidence>
<evidence type="ECO:0000259" key="16">
    <source>
        <dbReference type="Pfam" id="PF02706"/>
    </source>
</evidence>
<dbReference type="NCBIfam" id="TIGR01005">
    <property type="entry name" value="eps_transp_fam"/>
    <property type="match status" value="1"/>
</dbReference>
<keyword evidence="20" id="KW-1185">Reference proteome</keyword>
<feature type="transmembrane region" description="Helical" evidence="15">
    <location>
        <begin position="34"/>
        <end position="52"/>
    </location>
</feature>
<evidence type="ECO:0000259" key="17">
    <source>
        <dbReference type="Pfam" id="PF13614"/>
    </source>
</evidence>
<keyword evidence="10 15" id="KW-1133">Transmembrane helix</keyword>
<dbReference type="Gene3D" id="3.40.50.300">
    <property type="entry name" value="P-loop containing nucleotide triphosphate hydrolases"/>
    <property type="match status" value="1"/>
</dbReference>
<feature type="domain" description="Polysaccharide chain length determinant N-terminal" evidence="16">
    <location>
        <begin position="23"/>
        <end position="110"/>
    </location>
</feature>
<dbReference type="Proteomes" id="UP000054870">
    <property type="component" value="Unassembled WGS sequence"/>
</dbReference>
<evidence type="ECO:0000256" key="6">
    <source>
        <dbReference type="ARBA" id="ARBA00022692"/>
    </source>
</evidence>
<reference evidence="19" key="1">
    <citation type="submission" date="2016-01" db="EMBL/GenBank/DDBJ databases">
        <authorList>
            <person name="Peeters C."/>
        </authorList>
    </citation>
    <scope>NUCLEOTIDE SEQUENCE [LARGE SCALE GENOMIC DNA]</scope>
    <source>
        <strain evidence="19">LMG 29318</strain>
    </source>
</reference>
<dbReference type="RefSeq" id="WP_061123107.1">
    <property type="nucleotide sequence ID" value="NZ_FCOF02000004.1"/>
</dbReference>
<keyword evidence="11 15" id="KW-0472">Membrane</keyword>
<keyword evidence="5" id="KW-0808">Transferase</keyword>
<dbReference type="Pfam" id="PF02706">
    <property type="entry name" value="Wzz"/>
    <property type="match status" value="1"/>
</dbReference>
<feature type="domain" description="Tyrosine-protein kinase G-rich" evidence="18">
    <location>
        <begin position="386"/>
        <end position="465"/>
    </location>
</feature>
<evidence type="ECO:0000256" key="10">
    <source>
        <dbReference type="ARBA" id="ARBA00022989"/>
    </source>
</evidence>
<evidence type="ECO:0000313" key="20">
    <source>
        <dbReference type="Proteomes" id="UP000054870"/>
    </source>
</evidence>
<gene>
    <name evidence="19" type="ORF">AWB75_01121</name>
</gene>
<comment type="similarity">
    <text evidence="2">Belongs to the etk/wzc family.</text>
</comment>
<dbReference type="Pfam" id="PF23607">
    <property type="entry name" value="WZC_N"/>
    <property type="match status" value="1"/>
</dbReference>
<evidence type="ECO:0000256" key="5">
    <source>
        <dbReference type="ARBA" id="ARBA00022679"/>
    </source>
</evidence>
<evidence type="ECO:0000256" key="8">
    <source>
        <dbReference type="ARBA" id="ARBA00022777"/>
    </source>
</evidence>
<sequence length="743" mass="81291">MHRDGTSLDYGYPDEDPPSNFANYLDIIYDNRKMIAVVITIVLALGAAYAILAQRIYRADILVQIEQSANGETANNVLGDASAMFDTKTAASGEAQVIGSRSVVGHVVDSMHLFIEASPRYFPVIGRWLAQHADGLSTPGPYGYVSGTERIDVSRFDVPRQLYGRRFVLTKEQGRNYELRYGDIKLHGIAGEVLQATTIYGPVTLVVDSVDAKDGATFDLRRSSPLATTEKLRKNLAIAEEGKASNVISVSLMGPDPQKISAVLGAIGAEYVSQNMRRKSEEAERSIGFLQLQLPELKQQLESSESRFNSYRATHGTVDLGEEATNLLQRSVLAQTRLVELEQKRGELLANVTEDHPAVRSIDAQLQVARREADEVGDATRMRPPLEQNVIRLQRDVTVGTELYTTLRNTLEQLRLVKAGKAGNVRIIDTAAVPEEPVWPKPLRVIAASLMLGLFLGIVTSLTRVLLFDAIDDPHEVELRTGLPVYASVPYSRREEKLGHIRRSSGIHRSILANESKGDHAIESLRGLRTALEVAMLEARNRVVLITGPTRGVGKTFIALNLAVVIGASGKRVLLVDADMRGGFLHRHIGGDCSPGLSDLINGALGRSEVIRSTTMPGVDFLPVGRLVSSPSDVLSHPNLQALLGQLCVAYDVILMDAPPILPAADASQLACLSGTTLLVARQGITGLGELRESIRQFRKLGVTVRGVIVNGMRLRPGRYSHDYGRYRYSSYVYKRRGAEIAR</sequence>
<keyword evidence="8" id="KW-0418">Kinase</keyword>
<evidence type="ECO:0000256" key="2">
    <source>
        <dbReference type="ARBA" id="ARBA00008883"/>
    </source>
</evidence>
<keyword evidence="4" id="KW-0997">Cell inner membrane</keyword>
<evidence type="ECO:0000313" key="19">
    <source>
        <dbReference type="EMBL" id="SAK48306.1"/>
    </source>
</evidence>
<organism evidence="19 20">
    <name type="scientific">Caballeronia catudaia</name>
    <dbReference type="NCBI Taxonomy" id="1777136"/>
    <lineage>
        <taxon>Bacteria</taxon>
        <taxon>Pseudomonadati</taxon>
        <taxon>Pseudomonadota</taxon>
        <taxon>Betaproteobacteria</taxon>
        <taxon>Burkholderiales</taxon>
        <taxon>Burkholderiaceae</taxon>
        <taxon>Caballeronia</taxon>
    </lineage>
</organism>
<proteinExistence type="inferred from homology"/>
<dbReference type="InterPro" id="IPR005702">
    <property type="entry name" value="Wzc-like_C"/>
</dbReference>
<dbReference type="PANTHER" id="PTHR32309">
    <property type="entry name" value="TYROSINE-PROTEIN KINASE"/>
    <property type="match status" value="1"/>
</dbReference>
<feature type="domain" description="AAA" evidence="17">
    <location>
        <begin position="550"/>
        <end position="699"/>
    </location>
</feature>
<comment type="subcellular location">
    <subcellularLocation>
        <location evidence="1">Cell inner membrane</location>
        <topology evidence="1">Multi-pass membrane protein</topology>
    </subcellularLocation>
</comment>
<dbReference type="InterPro" id="IPR003856">
    <property type="entry name" value="LPS_length_determ_N"/>
</dbReference>
<protein>
    <submittedName>
        <fullName evidence="19">Exopolysaccharide transport family protein</fullName>
    </submittedName>
</protein>
<evidence type="ECO:0000256" key="11">
    <source>
        <dbReference type="ARBA" id="ARBA00023136"/>
    </source>
</evidence>
<name>A0A157ZS47_9BURK</name>
<accession>A0A157ZS47</accession>
<feature type="coiled-coil region" evidence="14">
    <location>
        <begin position="280"/>
        <end position="307"/>
    </location>
</feature>
<evidence type="ECO:0000256" key="3">
    <source>
        <dbReference type="ARBA" id="ARBA00022475"/>
    </source>
</evidence>
<keyword evidence="7" id="KW-0547">Nucleotide-binding</keyword>
<evidence type="ECO:0000256" key="12">
    <source>
        <dbReference type="ARBA" id="ARBA00023137"/>
    </source>
</evidence>
<dbReference type="InterPro" id="IPR025669">
    <property type="entry name" value="AAA_dom"/>
</dbReference>
<dbReference type="AlphaFoldDB" id="A0A157ZS47"/>
<dbReference type="Pfam" id="PF13614">
    <property type="entry name" value="AAA_31"/>
    <property type="match status" value="1"/>
</dbReference>
<evidence type="ECO:0000256" key="4">
    <source>
        <dbReference type="ARBA" id="ARBA00022519"/>
    </source>
</evidence>
<dbReference type="InterPro" id="IPR027417">
    <property type="entry name" value="P-loop_NTPase"/>
</dbReference>
<evidence type="ECO:0000256" key="14">
    <source>
        <dbReference type="SAM" id="Coils"/>
    </source>
</evidence>
<dbReference type="PANTHER" id="PTHR32309:SF32">
    <property type="entry name" value="TYROSINE-PROTEIN KINASE ETK-RELATED"/>
    <property type="match status" value="1"/>
</dbReference>
<keyword evidence="3" id="KW-1003">Cell membrane</keyword>
<dbReference type="CDD" id="cd05387">
    <property type="entry name" value="BY-kinase"/>
    <property type="match status" value="1"/>
</dbReference>
<dbReference type="InterPro" id="IPR032807">
    <property type="entry name" value="GNVR"/>
</dbReference>
<dbReference type="InterPro" id="IPR050445">
    <property type="entry name" value="Bact_polysacc_biosynth/exp"/>
</dbReference>
<dbReference type="EMBL" id="FCOF02000004">
    <property type="protein sequence ID" value="SAK48306.1"/>
    <property type="molecule type" value="Genomic_DNA"/>
</dbReference>
<dbReference type="InterPro" id="IPR005700">
    <property type="entry name" value="EPS_ExoP-like"/>
</dbReference>
<dbReference type="GO" id="GO:0004713">
    <property type="term" value="F:protein tyrosine kinase activity"/>
    <property type="evidence" value="ECO:0007669"/>
    <property type="project" value="TreeGrafter"/>
</dbReference>
<keyword evidence="14" id="KW-0175">Coiled coil</keyword>
<evidence type="ECO:0000259" key="18">
    <source>
        <dbReference type="Pfam" id="PF13807"/>
    </source>
</evidence>